<evidence type="ECO:0000313" key="3">
    <source>
        <dbReference type="Proteomes" id="UP000287171"/>
    </source>
</evidence>
<feature type="transmembrane region" description="Helical" evidence="1">
    <location>
        <begin position="181"/>
        <end position="207"/>
    </location>
</feature>
<dbReference type="RefSeq" id="WP_126625260.1">
    <property type="nucleotide sequence ID" value="NZ_BIFT01000001.1"/>
</dbReference>
<keyword evidence="1" id="KW-0812">Transmembrane</keyword>
<dbReference type="AlphaFoldDB" id="A0A402AZN2"/>
<feature type="transmembrane region" description="Helical" evidence="1">
    <location>
        <begin position="58"/>
        <end position="81"/>
    </location>
</feature>
<evidence type="ECO:0008006" key="4">
    <source>
        <dbReference type="Google" id="ProtNLM"/>
    </source>
</evidence>
<evidence type="ECO:0000313" key="2">
    <source>
        <dbReference type="EMBL" id="GCE24562.1"/>
    </source>
</evidence>
<name>A0A402AZN2_9CHLR</name>
<keyword evidence="1" id="KW-1133">Transmembrane helix</keyword>
<keyword evidence="3" id="KW-1185">Reference proteome</keyword>
<protein>
    <recommendedName>
        <fullName evidence="4">DUF2232 domain-containing protein</fullName>
    </recommendedName>
</protein>
<accession>A0A402AZN2</accession>
<dbReference type="OrthoDB" id="155338at2"/>
<sequence>MFRNLQAIEIAEGALLADIAVAFQFLKTFLPVGGGFFYAMNFIVFTILVLRRGVYVELLSMCVAIFVMSIFVGPYSIIALVTQGLAGAFLGFTLKHRFHYIPIALSGALAGASYIFILTVGVAWLTGIPFDIYINGLHRTYKAAMSLIALTAQRVGLEAMWQQNFYPHMVTLSQWAFDHWALAYYCLLLIFFVPAILGIYAVVNSFVRMLGYDVRPMLSGKSRRWLQRLRRRIVKLAVKRKTERQRWSNV</sequence>
<evidence type="ECO:0000256" key="1">
    <source>
        <dbReference type="SAM" id="Phobius"/>
    </source>
</evidence>
<proteinExistence type="predicted"/>
<dbReference type="Proteomes" id="UP000287171">
    <property type="component" value="Unassembled WGS sequence"/>
</dbReference>
<organism evidence="2 3">
    <name type="scientific">Dictyobacter alpinus</name>
    <dbReference type="NCBI Taxonomy" id="2014873"/>
    <lineage>
        <taxon>Bacteria</taxon>
        <taxon>Bacillati</taxon>
        <taxon>Chloroflexota</taxon>
        <taxon>Ktedonobacteria</taxon>
        <taxon>Ktedonobacterales</taxon>
        <taxon>Dictyobacteraceae</taxon>
        <taxon>Dictyobacter</taxon>
    </lineage>
</organism>
<gene>
    <name evidence="2" type="ORF">KDA_00460</name>
</gene>
<keyword evidence="1" id="KW-0472">Membrane</keyword>
<comment type="caution">
    <text evidence="2">The sequence shown here is derived from an EMBL/GenBank/DDBJ whole genome shotgun (WGS) entry which is preliminary data.</text>
</comment>
<feature type="transmembrane region" description="Helical" evidence="1">
    <location>
        <begin position="101"/>
        <end position="128"/>
    </location>
</feature>
<feature type="transmembrane region" description="Helical" evidence="1">
    <location>
        <begin position="32"/>
        <end position="51"/>
    </location>
</feature>
<dbReference type="EMBL" id="BIFT01000001">
    <property type="protein sequence ID" value="GCE24562.1"/>
    <property type="molecule type" value="Genomic_DNA"/>
</dbReference>
<reference evidence="3" key="1">
    <citation type="submission" date="2018-12" db="EMBL/GenBank/DDBJ databases">
        <title>Tengunoibacter tsumagoiensis gen. nov., sp. nov., Dictyobacter kobayashii sp. nov., D. alpinus sp. nov., and D. joshuensis sp. nov. and description of Dictyobacteraceae fam. nov. within the order Ktedonobacterales isolated from Tengu-no-mugimeshi.</title>
        <authorList>
            <person name="Wang C.M."/>
            <person name="Zheng Y."/>
            <person name="Sakai Y."/>
            <person name="Toyoda A."/>
            <person name="Minakuchi Y."/>
            <person name="Abe K."/>
            <person name="Yokota A."/>
            <person name="Yabe S."/>
        </authorList>
    </citation>
    <scope>NUCLEOTIDE SEQUENCE [LARGE SCALE GENOMIC DNA]</scope>
    <source>
        <strain evidence="3">Uno16</strain>
    </source>
</reference>